<evidence type="ECO:0000313" key="2">
    <source>
        <dbReference type="Proteomes" id="UP000634136"/>
    </source>
</evidence>
<proteinExistence type="predicted"/>
<organism evidence="1 2">
    <name type="scientific">Senna tora</name>
    <dbReference type="NCBI Taxonomy" id="362788"/>
    <lineage>
        <taxon>Eukaryota</taxon>
        <taxon>Viridiplantae</taxon>
        <taxon>Streptophyta</taxon>
        <taxon>Embryophyta</taxon>
        <taxon>Tracheophyta</taxon>
        <taxon>Spermatophyta</taxon>
        <taxon>Magnoliopsida</taxon>
        <taxon>eudicotyledons</taxon>
        <taxon>Gunneridae</taxon>
        <taxon>Pentapetalae</taxon>
        <taxon>rosids</taxon>
        <taxon>fabids</taxon>
        <taxon>Fabales</taxon>
        <taxon>Fabaceae</taxon>
        <taxon>Caesalpinioideae</taxon>
        <taxon>Cassia clade</taxon>
        <taxon>Senna</taxon>
    </lineage>
</organism>
<evidence type="ECO:0000313" key="1">
    <source>
        <dbReference type="EMBL" id="KAF7843108.1"/>
    </source>
</evidence>
<dbReference type="EMBL" id="JAAIUW010000001">
    <property type="protein sequence ID" value="KAF7843108.1"/>
    <property type="molecule type" value="Genomic_DNA"/>
</dbReference>
<name>A0A834XEH0_9FABA</name>
<accession>A0A834XEH0</accession>
<comment type="caution">
    <text evidence="1">The sequence shown here is derived from an EMBL/GenBank/DDBJ whole genome shotgun (WGS) entry which is preliminary data.</text>
</comment>
<keyword evidence="1" id="KW-0675">Receptor</keyword>
<protein>
    <submittedName>
        <fullName evidence="1">Protein STRUBBELIG-RECEPTOR FAMILY 5</fullName>
    </submittedName>
</protein>
<gene>
    <name evidence="1" type="ORF">G2W53_000013</name>
</gene>
<dbReference type="Proteomes" id="UP000634136">
    <property type="component" value="Unassembled WGS sequence"/>
</dbReference>
<dbReference type="AlphaFoldDB" id="A0A834XEH0"/>
<reference evidence="1" key="1">
    <citation type="submission" date="2020-09" db="EMBL/GenBank/DDBJ databases">
        <title>Genome-Enabled Discovery of Anthraquinone Biosynthesis in Senna tora.</title>
        <authorList>
            <person name="Kang S.-H."/>
            <person name="Pandey R.P."/>
            <person name="Lee C.-M."/>
            <person name="Sim J.-S."/>
            <person name="Jeong J.-T."/>
            <person name="Choi B.-S."/>
            <person name="Jung M."/>
            <person name="Ginzburg D."/>
            <person name="Zhao K."/>
            <person name="Won S.Y."/>
            <person name="Oh T.-J."/>
            <person name="Yu Y."/>
            <person name="Kim N.-H."/>
            <person name="Lee O.R."/>
            <person name="Lee T.-H."/>
            <person name="Bashyal P."/>
            <person name="Kim T.-S."/>
            <person name="Lee W.-H."/>
            <person name="Kawkins C."/>
            <person name="Kim C.-K."/>
            <person name="Kim J.S."/>
            <person name="Ahn B.O."/>
            <person name="Rhee S.Y."/>
            <person name="Sohng J.K."/>
        </authorList>
    </citation>
    <scope>NUCLEOTIDE SEQUENCE</scope>
    <source>
        <tissue evidence="1">Leaf</tissue>
    </source>
</reference>
<sequence>MCCSCESDCSIFISDVVAILYLDSAYCLFEFVLSQKLKSPEKVGTRKKDVDAEIKHLSKGIRPVNSSNITTPKLYTSLFKECHVHMEEKRNIAAPSKKKYMFTYSTARAVPSAILTLVFHVSGLLKSSDKCRNS</sequence>
<keyword evidence="2" id="KW-1185">Reference proteome</keyword>